<name>A0A9P8RQJ1_9PEZI</name>
<evidence type="ECO:0000313" key="11">
    <source>
        <dbReference type="EMBL" id="KAH0559575.1"/>
    </source>
</evidence>
<keyword evidence="9" id="KW-0137">Centromere</keyword>
<keyword evidence="7" id="KW-0175">Coiled coil</keyword>
<evidence type="ECO:0000256" key="2">
    <source>
        <dbReference type="ARBA" id="ARBA00008643"/>
    </source>
</evidence>
<comment type="subcellular location">
    <subcellularLocation>
        <location evidence="1">Chromosome</location>
        <location evidence="1">Centromere</location>
        <location evidence="1">Kinetochore</location>
    </subcellularLocation>
</comment>
<evidence type="ECO:0000256" key="4">
    <source>
        <dbReference type="ARBA" id="ARBA00022618"/>
    </source>
</evidence>
<dbReference type="PANTHER" id="PTHR14527">
    <property type="entry name" value="PROTEIN MIS12 HOMOLOG"/>
    <property type="match status" value="1"/>
</dbReference>
<reference evidence="11" key="1">
    <citation type="submission" date="2021-03" db="EMBL/GenBank/DDBJ databases">
        <title>Comparative genomics and phylogenomic investigation of the class Geoglossomycetes provide insights into ecological specialization and systematics.</title>
        <authorList>
            <person name="Melie T."/>
            <person name="Pirro S."/>
            <person name="Miller A.N."/>
            <person name="Quandt A."/>
        </authorList>
    </citation>
    <scope>NUCLEOTIDE SEQUENCE</scope>
    <source>
        <strain evidence="11">CAQ_001_2017</strain>
    </source>
</reference>
<accession>A0A9P8RQJ1</accession>
<keyword evidence="12" id="KW-1185">Reference proteome</keyword>
<keyword evidence="4" id="KW-0132">Cell division</keyword>
<dbReference type="PANTHER" id="PTHR14527:SF2">
    <property type="entry name" value="PROTEIN MIS12 HOMOLOG"/>
    <property type="match status" value="1"/>
</dbReference>
<keyword evidence="5" id="KW-0498">Mitosis</keyword>
<gene>
    <name evidence="11" type="ORF">GP486_003913</name>
</gene>
<dbReference type="GO" id="GO:0051301">
    <property type="term" value="P:cell division"/>
    <property type="evidence" value="ECO:0007669"/>
    <property type="project" value="UniProtKB-KW"/>
</dbReference>
<dbReference type="GO" id="GO:0000070">
    <property type="term" value="P:mitotic sister chromatid segregation"/>
    <property type="evidence" value="ECO:0007669"/>
    <property type="project" value="TreeGrafter"/>
</dbReference>
<comment type="similarity">
    <text evidence="2">Belongs to the mis12 family.</text>
</comment>
<protein>
    <recommendedName>
        <fullName evidence="13">Mis12 domain-containing protein</fullName>
    </recommendedName>
</protein>
<evidence type="ECO:0000256" key="8">
    <source>
        <dbReference type="ARBA" id="ARBA00023306"/>
    </source>
</evidence>
<evidence type="ECO:0000256" key="7">
    <source>
        <dbReference type="ARBA" id="ARBA00023054"/>
    </source>
</evidence>
<keyword evidence="8" id="KW-0131">Cell cycle</keyword>
<keyword evidence="3" id="KW-0158">Chromosome</keyword>
<dbReference type="Pfam" id="PF05859">
    <property type="entry name" value="Mis12"/>
    <property type="match status" value="1"/>
</dbReference>
<dbReference type="GO" id="GO:0000444">
    <property type="term" value="C:MIS12/MIND type complex"/>
    <property type="evidence" value="ECO:0007669"/>
    <property type="project" value="TreeGrafter"/>
</dbReference>
<evidence type="ECO:0000256" key="3">
    <source>
        <dbReference type="ARBA" id="ARBA00022454"/>
    </source>
</evidence>
<dbReference type="GO" id="GO:0051382">
    <property type="term" value="P:kinetochore assembly"/>
    <property type="evidence" value="ECO:0007669"/>
    <property type="project" value="TreeGrafter"/>
</dbReference>
<evidence type="ECO:0000256" key="5">
    <source>
        <dbReference type="ARBA" id="ARBA00022776"/>
    </source>
</evidence>
<proteinExistence type="inferred from homology"/>
<evidence type="ECO:0000256" key="10">
    <source>
        <dbReference type="SAM" id="MobiDB-lite"/>
    </source>
</evidence>
<evidence type="ECO:0000313" key="12">
    <source>
        <dbReference type="Proteomes" id="UP000750711"/>
    </source>
</evidence>
<dbReference type="GO" id="GO:0005634">
    <property type="term" value="C:nucleus"/>
    <property type="evidence" value="ECO:0007669"/>
    <property type="project" value="InterPro"/>
</dbReference>
<sequence length="367" mass="40154">MSAPNPIANSLLTEHLKYTPLSVIDDIINTVNELIYKSVNYVEQLLQNADPAALGFKTTARPANGVVDADVESEGTYPPEAKLEIEEGIHKLETLFESTIDRDFDKLEIYALRNVFMVPDDVLDWMRLRHYEGLNFNPPPDAPTRESIKLQRHKLLETQKLHASLLRESARNAQLIAQLRSLLSASNSSQGQTQPPTATTEAGESPEAAQQQPTSDNSFAFLTSHPAAIALNVGTASETSTDNPTHRPITDTTSFTLSQLPHLRSLLASVHPSLAMLSATTAATLDSVPDERRLYIETQTKRHLQVTQGLELGIQGEVRDGEWQGSGLRPGESQVRDLEMVVGIVGGRGDAGEGGKGNEMERMDEGE</sequence>
<dbReference type="AlphaFoldDB" id="A0A9P8RQJ1"/>
<dbReference type="Proteomes" id="UP000750711">
    <property type="component" value="Unassembled WGS sequence"/>
</dbReference>
<feature type="region of interest" description="Disordered" evidence="10">
    <location>
        <begin position="345"/>
        <end position="367"/>
    </location>
</feature>
<dbReference type="InterPro" id="IPR008685">
    <property type="entry name" value="Centromere_Mis12"/>
</dbReference>
<dbReference type="EMBL" id="JAGHQM010000567">
    <property type="protein sequence ID" value="KAH0559575.1"/>
    <property type="molecule type" value="Genomic_DNA"/>
</dbReference>
<evidence type="ECO:0008006" key="13">
    <source>
        <dbReference type="Google" id="ProtNLM"/>
    </source>
</evidence>
<comment type="caution">
    <text evidence="11">The sequence shown here is derived from an EMBL/GenBank/DDBJ whole genome shotgun (WGS) entry which is preliminary data.</text>
</comment>
<organism evidence="11 12">
    <name type="scientific">Trichoglossum hirsutum</name>
    <dbReference type="NCBI Taxonomy" id="265104"/>
    <lineage>
        <taxon>Eukaryota</taxon>
        <taxon>Fungi</taxon>
        <taxon>Dikarya</taxon>
        <taxon>Ascomycota</taxon>
        <taxon>Pezizomycotina</taxon>
        <taxon>Geoglossomycetes</taxon>
        <taxon>Geoglossales</taxon>
        <taxon>Geoglossaceae</taxon>
        <taxon>Trichoglossum</taxon>
    </lineage>
</organism>
<evidence type="ECO:0000256" key="9">
    <source>
        <dbReference type="ARBA" id="ARBA00023328"/>
    </source>
</evidence>
<feature type="region of interest" description="Disordered" evidence="10">
    <location>
        <begin position="185"/>
        <end position="215"/>
    </location>
</feature>
<evidence type="ECO:0000256" key="6">
    <source>
        <dbReference type="ARBA" id="ARBA00022838"/>
    </source>
</evidence>
<feature type="compositionally biased region" description="Basic and acidic residues" evidence="10">
    <location>
        <begin position="350"/>
        <end position="367"/>
    </location>
</feature>
<keyword evidence="6" id="KW-0995">Kinetochore</keyword>
<evidence type="ECO:0000256" key="1">
    <source>
        <dbReference type="ARBA" id="ARBA00004629"/>
    </source>
</evidence>